<evidence type="ECO:0000313" key="1">
    <source>
        <dbReference type="EMBL" id="MYM74999.1"/>
    </source>
</evidence>
<comment type="caution">
    <text evidence="1">The sequence shown here is derived from an EMBL/GenBank/DDBJ whole genome shotgun (WGS) entry which is preliminary data.</text>
</comment>
<sequence length="160" mass="18343">MKLLHAPNYTIRVIRESTSEDVPLCEVMIAGAPAGKILQGAVLAAALRWQDYVLLFITDDVPFEEGLNIYLLDPELNVTDYARMYFMYSTGVFSNLDLTQDDMVRFHFLGEKVWTLRLFARRKFALPLMAPRLGVHRPLSFFRSFQLSAESTPLTREHEG</sequence>
<protein>
    <submittedName>
        <fullName evidence="1">Uncharacterized protein</fullName>
    </submittedName>
</protein>
<dbReference type="Proteomes" id="UP000469734">
    <property type="component" value="Unassembled WGS sequence"/>
</dbReference>
<proteinExistence type="predicted"/>
<gene>
    <name evidence="1" type="ORF">GTP56_22780</name>
</gene>
<dbReference type="RefSeq" id="WP_161051791.1">
    <property type="nucleotide sequence ID" value="NZ_WWCR01000031.1"/>
</dbReference>
<accession>A0A7X4H657</accession>
<dbReference type="AlphaFoldDB" id="A0A7X4H657"/>
<organism evidence="1 2">
    <name type="scientific">Duganella margarita</name>
    <dbReference type="NCBI Taxonomy" id="2692170"/>
    <lineage>
        <taxon>Bacteria</taxon>
        <taxon>Pseudomonadati</taxon>
        <taxon>Pseudomonadota</taxon>
        <taxon>Betaproteobacteria</taxon>
        <taxon>Burkholderiales</taxon>
        <taxon>Oxalobacteraceae</taxon>
        <taxon>Telluria group</taxon>
        <taxon>Duganella</taxon>
    </lineage>
</organism>
<name>A0A7X4H657_9BURK</name>
<reference evidence="1 2" key="1">
    <citation type="submission" date="2019-12" db="EMBL/GenBank/DDBJ databases">
        <title>Novel species isolated from a subtropical stream in China.</title>
        <authorList>
            <person name="Lu H."/>
        </authorList>
    </citation>
    <scope>NUCLEOTIDE SEQUENCE [LARGE SCALE GENOMIC DNA]</scope>
    <source>
        <strain evidence="1 2">FT134W</strain>
    </source>
</reference>
<dbReference type="EMBL" id="WWCR01000031">
    <property type="protein sequence ID" value="MYM74999.1"/>
    <property type="molecule type" value="Genomic_DNA"/>
</dbReference>
<evidence type="ECO:0000313" key="2">
    <source>
        <dbReference type="Proteomes" id="UP000469734"/>
    </source>
</evidence>